<feature type="coiled-coil region" evidence="1">
    <location>
        <begin position="287"/>
        <end position="314"/>
    </location>
</feature>
<accession>A0A9P1HCJ1</accession>
<feature type="coiled-coil region" evidence="1">
    <location>
        <begin position="120"/>
        <end position="183"/>
    </location>
</feature>
<dbReference type="Proteomes" id="UP000838763">
    <property type="component" value="Unassembled WGS sequence"/>
</dbReference>
<keyword evidence="4" id="KW-1185">Reference proteome</keyword>
<evidence type="ECO:0000256" key="1">
    <source>
        <dbReference type="SAM" id="Coils"/>
    </source>
</evidence>
<keyword evidence="1" id="KW-0175">Coiled coil</keyword>
<protein>
    <submittedName>
        <fullName evidence="3">Uncharacterized protein</fullName>
    </submittedName>
</protein>
<dbReference type="AlphaFoldDB" id="A0A9P1HCJ1"/>
<feature type="compositionally biased region" description="Acidic residues" evidence="2">
    <location>
        <begin position="664"/>
        <end position="673"/>
    </location>
</feature>
<feature type="region of interest" description="Disordered" evidence="2">
    <location>
        <begin position="648"/>
        <end position="673"/>
    </location>
</feature>
<gene>
    <name evidence="3" type="ORF">PPNO1_LOCUS9582</name>
</gene>
<evidence type="ECO:0000256" key="2">
    <source>
        <dbReference type="SAM" id="MobiDB-lite"/>
    </source>
</evidence>
<evidence type="ECO:0000313" key="3">
    <source>
        <dbReference type="EMBL" id="CAI4220041.1"/>
    </source>
</evidence>
<dbReference type="Gene3D" id="1.10.287.1490">
    <property type="match status" value="1"/>
</dbReference>
<feature type="coiled-coil region" evidence="1">
    <location>
        <begin position="438"/>
        <end position="493"/>
    </location>
</feature>
<name>A0A9P1HCJ1_9PEZI</name>
<feature type="region of interest" description="Disordered" evidence="2">
    <location>
        <begin position="16"/>
        <end position="68"/>
    </location>
</feature>
<reference evidence="3" key="1">
    <citation type="submission" date="2022-11" db="EMBL/GenBank/DDBJ databases">
        <authorList>
            <person name="Scott C."/>
            <person name="Bruce N."/>
        </authorList>
    </citation>
    <scope>NUCLEOTIDE SEQUENCE</scope>
</reference>
<dbReference type="OrthoDB" id="3532430at2759"/>
<proteinExistence type="predicted"/>
<organism evidence="3 4">
    <name type="scientific">Parascedosporium putredinis</name>
    <dbReference type="NCBI Taxonomy" id="1442378"/>
    <lineage>
        <taxon>Eukaryota</taxon>
        <taxon>Fungi</taxon>
        <taxon>Dikarya</taxon>
        <taxon>Ascomycota</taxon>
        <taxon>Pezizomycotina</taxon>
        <taxon>Sordariomycetes</taxon>
        <taxon>Hypocreomycetidae</taxon>
        <taxon>Microascales</taxon>
        <taxon>Microascaceae</taxon>
        <taxon>Parascedosporium</taxon>
    </lineage>
</organism>
<sequence>MADDIPLAVRRTRRTSTLNLNNKDSADALPFPEAVTPRRSRKRRVRFSDPGPSTGTERERGVAKDDEDIDELSTGLTPMVKRTSIQSEVVTFEPIRQIIDERSKRRIRRNGLSAEMNAIESETRQRAREARAEIERLSAELRAKDLEIYQLQNATIIVDTDRIWELERQVADLQGELAERSRTQKQDRHDATAAGFEWTVMARDPFNPDYSSVAGGEDEDEDDDYEEAFGDTTMADLQCSTPSRVRASFPSPPLTSPALPGTPCRRFTPPTPQSHAGVQVYFPDIASKGLEEELASMKTEMAKLNNTLESYRGLTTRLNDRLLESRVDELLRAFSDRTAALLEITSSLSQLGFPGDDAAAIITSLSAGFRSARLELEYLSPGEVALPLTSRGAEVLDLLLTRLRDLAKRAQEDETTIDEYHELELSLRKQLSSRVDVMDELKAALAQAQTALADKTARVQELEVGVSRLRGAVDGYVRDVHELERLVEGMEADTRERGAAHAAELESKRRILVSKEDRIAELEVVLAASDGRGSALAARVAELEEKLAGSVAQTERLLAEAAALVAAKADMGRRHGEALAVRDARVAELKEEVERVNGCLRAAYGTVQSLRVGGAELEVRMGEERERAKAVIDSMRDELQRVVRMSQEFLEAPSSRDKDAAAGESEEGEERGL</sequence>
<dbReference type="EMBL" id="CALLCH030000021">
    <property type="protein sequence ID" value="CAI4220041.1"/>
    <property type="molecule type" value="Genomic_DNA"/>
</dbReference>
<comment type="caution">
    <text evidence="3">The sequence shown here is derived from an EMBL/GenBank/DDBJ whole genome shotgun (WGS) entry which is preliminary data.</text>
</comment>
<evidence type="ECO:0000313" key="4">
    <source>
        <dbReference type="Proteomes" id="UP000838763"/>
    </source>
</evidence>